<evidence type="ECO:0000256" key="4">
    <source>
        <dbReference type="RuleBase" id="RU004020"/>
    </source>
</evidence>
<dbReference type="FunFam" id="1.10.10.10:FF:000479">
    <property type="entry name" value="Predicted protein"/>
    <property type="match status" value="1"/>
</dbReference>
<dbReference type="InterPro" id="IPR036388">
    <property type="entry name" value="WH-like_DNA-bd_sf"/>
</dbReference>
<evidence type="ECO:0000256" key="2">
    <source>
        <dbReference type="ARBA" id="ARBA00023125"/>
    </source>
</evidence>
<reference evidence="7" key="1">
    <citation type="submission" date="2020-06" db="EMBL/GenBank/DDBJ databases">
        <authorList>
            <consortium name="Plant Systems Biology data submission"/>
        </authorList>
    </citation>
    <scope>NUCLEOTIDE SEQUENCE</scope>
    <source>
        <strain evidence="7">D6</strain>
    </source>
</reference>
<keyword evidence="8" id="KW-1185">Reference proteome</keyword>
<feature type="region of interest" description="Disordered" evidence="5">
    <location>
        <begin position="63"/>
        <end position="82"/>
    </location>
</feature>
<organism evidence="7 8">
    <name type="scientific">Seminavis robusta</name>
    <dbReference type="NCBI Taxonomy" id="568900"/>
    <lineage>
        <taxon>Eukaryota</taxon>
        <taxon>Sar</taxon>
        <taxon>Stramenopiles</taxon>
        <taxon>Ochrophyta</taxon>
        <taxon>Bacillariophyta</taxon>
        <taxon>Bacillariophyceae</taxon>
        <taxon>Bacillariophycidae</taxon>
        <taxon>Naviculales</taxon>
        <taxon>Naviculaceae</taxon>
        <taxon>Seminavis</taxon>
    </lineage>
</organism>
<evidence type="ECO:0000256" key="5">
    <source>
        <dbReference type="SAM" id="MobiDB-lite"/>
    </source>
</evidence>
<dbReference type="PRINTS" id="PR00056">
    <property type="entry name" value="HSFDOMAIN"/>
</dbReference>
<comment type="similarity">
    <text evidence="4">Belongs to the HSF family.</text>
</comment>
<proteinExistence type="inferred from homology"/>
<comment type="caution">
    <text evidence="7">The sequence shown here is derived from an EMBL/GenBank/DDBJ whole genome shotgun (WGS) entry which is preliminary data.</text>
</comment>
<dbReference type="Pfam" id="PF00447">
    <property type="entry name" value="HSF_DNA-bind"/>
    <property type="match status" value="1"/>
</dbReference>
<feature type="compositionally biased region" description="Low complexity" evidence="5">
    <location>
        <begin position="21"/>
        <end position="34"/>
    </location>
</feature>
<feature type="compositionally biased region" description="Polar residues" evidence="5">
    <location>
        <begin position="35"/>
        <end position="47"/>
    </location>
</feature>
<evidence type="ECO:0000313" key="8">
    <source>
        <dbReference type="Proteomes" id="UP001153069"/>
    </source>
</evidence>
<dbReference type="Gene3D" id="1.10.10.10">
    <property type="entry name" value="Winged helix-like DNA-binding domain superfamily/Winged helix DNA-binding domain"/>
    <property type="match status" value="1"/>
</dbReference>
<evidence type="ECO:0000259" key="6">
    <source>
        <dbReference type="SMART" id="SM00415"/>
    </source>
</evidence>
<keyword evidence="2" id="KW-0238">DNA-binding</keyword>
<keyword evidence="3" id="KW-0539">Nucleus</keyword>
<comment type="subcellular location">
    <subcellularLocation>
        <location evidence="1">Nucleus</location>
    </subcellularLocation>
</comment>
<protein>
    <submittedName>
        <fullName evidence="7">Heat stress transcription factor</fullName>
    </submittedName>
</protein>
<evidence type="ECO:0000256" key="1">
    <source>
        <dbReference type="ARBA" id="ARBA00004123"/>
    </source>
</evidence>
<dbReference type="SMART" id="SM00415">
    <property type="entry name" value="HSF"/>
    <property type="match status" value="1"/>
</dbReference>
<gene>
    <name evidence="7" type="ORF">SEMRO_248_G098370.1</name>
</gene>
<dbReference type="SUPFAM" id="SSF46785">
    <property type="entry name" value="Winged helix' DNA-binding domain"/>
    <property type="match status" value="1"/>
</dbReference>
<dbReference type="EMBL" id="CAICTM010000247">
    <property type="protein sequence ID" value="CAB9505930.1"/>
    <property type="molecule type" value="Genomic_DNA"/>
</dbReference>
<dbReference type="InterPro" id="IPR000232">
    <property type="entry name" value="HSF_DNA-bd"/>
</dbReference>
<sequence length="376" mass="42224">MSQHTGMPSTQWFADFASSNSNAMSSNNNSNNPSTGMYESSTGESNSQTKVYVEHNYQDHYRAPLYRPHEDSTNKRRGPRGGVLVPFPEKLYQMLNQISKDGLDDVVSWQPHGRCFVVHQPERFVEEVMPRYFSQTKLTSFQRQVNLYGFRRLTAGSDRNGYYHEMFLRGRPDLLKRMTRVRVKGIGCKLAPSPNTEPNFYRMPYCHPERSSFQEDMLTARVVASTQSASSFSDPTSSIVSIGMAQQRKGKRAFAGARGQSRPPFANTFLEQRCMQQQSPLPCSAQSSSQLPMPDLMSSTLPVFTDGTCNSNPVDLTPLPANTQGSYLMEMQDDIIALLSSNTALLQQEPTDIPSFAGSSDNHNILTDFGSNFWEL</sequence>
<feature type="compositionally biased region" description="Basic and acidic residues" evidence="5">
    <location>
        <begin position="63"/>
        <end position="74"/>
    </location>
</feature>
<dbReference type="GO" id="GO:0005634">
    <property type="term" value="C:nucleus"/>
    <property type="evidence" value="ECO:0007669"/>
    <property type="project" value="UniProtKB-SubCell"/>
</dbReference>
<name>A0A9N8HB46_9STRA</name>
<accession>A0A9N8HB46</accession>
<dbReference type="AlphaFoldDB" id="A0A9N8HB46"/>
<dbReference type="GO" id="GO:0003700">
    <property type="term" value="F:DNA-binding transcription factor activity"/>
    <property type="evidence" value="ECO:0007669"/>
    <property type="project" value="InterPro"/>
</dbReference>
<dbReference type="PANTHER" id="PTHR10015:SF206">
    <property type="entry name" value="HSF-TYPE DNA-BINDING DOMAIN-CONTAINING PROTEIN"/>
    <property type="match status" value="1"/>
</dbReference>
<dbReference type="GO" id="GO:0043565">
    <property type="term" value="F:sequence-specific DNA binding"/>
    <property type="evidence" value="ECO:0007669"/>
    <property type="project" value="InterPro"/>
</dbReference>
<dbReference type="InterPro" id="IPR036390">
    <property type="entry name" value="WH_DNA-bd_sf"/>
</dbReference>
<dbReference type="PANTHER" id="PTHR10015">
    <property type="entry name" value="HEAT SHOCK TRANSCRIPTION FACTOR"/>
    <property type="match status" value="1"/>
</dbReference>
<feature type="domain" description="HSF-type DNA-binding" evidence="6">
    <location>
        <begin position="83"/>
        <end position="181"/>
    </location>
</feature>
<evidence type="ECO:0000313" key="7">
    <source>
        <dbReference type="EMBL" id="CAB9505930.1"/>
    </source>
</evidence>
<feature type="region of interest" description="Disordered" evidence="5">
    <location>
        <begin position="21"/>
        <end position="47"/>
    </location>
</feature>
<dbReference type="Proteomes" id="UP001153069">
    <property type="component" value="Unassembled WGS sequence"/>
</dbReference>
<evidence type="ECO:0000256" key="3">
    <source>
        <dbReference type="ARBA" id="ARBA00023242"/>
    </source>
</evidence>
<dbReference type="OrthoDB" id="60033at2759"/>